<keyword evidence="1" id="KW-0175">Coiled coil</keyword>
<comment type="caution">
    <text evidence="3">The sequence shown here is derived from an EMBL/GenBank/DDBJ whole genome shotgun (WGS) entry which is preliminary data.</text>
</comment>
<protein>
    <submittedName>
        <fullName evidence="3">G5606 protein</fullName>
    </submittedName>
</protein>
<dbReference type="Gene3D" id="2.170.270.10">
    <property type="entry name" value="SET domain"/>
    <property type="match status" value="1"/>
</dbReference>
<feature type="region of interest" description="Disordered" evidence="2">
    <location>
        <begin position="692"/>
        <end position="723"/>
    </location>
</feature>
<keyword evidence="4" id="KW-1185">Reference proteome</keyword>
<feature type="compositionally biased region" description="Polar residues" evidence="2">
    <location>
        <begin position="12"/>
        <end position="26"/>
    </location>
</feature>
<sequence>MTIDISEVPTPDNATCEPTTPAQQPPNGKRKREQSQQPSEQHSEQHLPVLSTTVLSTHCRKITSRGQPSSRLRIALPSQDRPSNAAGTAAGTACSYEAPAQMPANNSQPVKVKRNGTGRKATGKRATKPEMAPVEDETVQAASNWGIQNRIKKERPPPFGMLQKGCPPMPQYVEDPEKVSKQEDLVENVYSHEVFEEYMRRFSAFGQAWSSGVIPEYFLGKVVGATDALRDAVVDQIAHWLSLPPNQRRRWLGLLETVVLDDMSHPAFRRFKELYEPLGLRTEERALRYCKDLPEWRLLGEYTGVWDKQEKVSQRIAKDPMGLGRMQRDKLVELAYTRKDASQDAQKALRNGWNISLELDSTEAHNRLSFINDCANVPGYDNQPNVVWLECEDSRTLQPHLFLFTACDVKAGQEALMDYGHEYHESMEVDLRRAALILGERQERQRAEACLVEAALVHQGPREKKKRGRPIIYSGDDPDAPGLTAQARKCIRARIAKRESRRCAHARRQDLNEDTPDEWATITKTSTSETSISESAIMVGVLDTVESLRKAREKDAMLEATQEQALSTIRSFFEQSLLEEAQERASALEQQLAQQTQLLERQGQEKVSSALIPPQDSGASRPCAEKAAAPTAVVSMSEPPALSARAVGHIVSSHHEESAGKGVQSQHTDPSQDTAHEPADHAADAAALVAVSKPPGSESRQHDIGGDEAGGSFHEEGSYRDTEADEELALLEAAFEVDEVKEDMEGLKARHCRLQSDLRLAQDHCDRALSGFQHLEGRMATVIASSLRKSHRIQRLQKHTEELESKVAELQRASVTLKEQGRREARAQMLQEKARQGPRIIIPQGVSMSRGVNPGEMVLRMPPQGNVEIQWE</sequence>
<dbReference type="Proteomes" id="UP001497392">
    <property type="component" value="Unassembled WGS sequence"/>
</dbReference>
<dbReference type="SUPFAM" id="SSF82199">
    <property type="entry name" value="SET domain"/>
    <property type="match status" value="1"/>
</dbReference>
<dbReference type="EMBL" id="CAXHTA020000008">
    <property type="protein sequence ID" value="CAL5223141.1"/>
    <property type="molecule type" value="Genomic_DNA"/>
</dbReference>
<evidence type="ECO:0000313" key="4">
    <source>
        <dbReference type="Proteomes" id="UP001497392"/>
    </source>
</evidence>
<evidence type="ECO:0000256" key="1">
    <source>
        <dbReference type="SAM" id="Coils"/>
    </source>
</evidence>
<dbReference type="InterPro" id="IPR046341">
    <property type="entry name" value="SET_dom_sf"/>
</dbReference>
<proteinExistence type="predicted"/>
<feature type="compositionally biased region" description="Basic and acidic residues" evidence="2">
    <location>
        <begin position="713"/>
        <end position="722"/>
    </location>
</feature>
<feature type="compositionally biased region" description="Basic residues" evidence="2">
    <location>
        <begin position="111"/>
        <end position="126"/>
    </location>
</feature>
<name>A0ABP1FTA6_9CHLO</name>
<gene>
    <name evidence="3" type="primary">g5606</name>
    <name evidence="3" type="ORF">VP750_LOCUS4800</name>
</gene>
<feature type="region of interest" description="Disordered" evidence="2">
    <location>
        <begin position="604"/>
        <end position="626"/>
    </location>
</feature>
<feature type="coiled-coil region" evidence="1">
    <location>
        <begin position="793"/>
        <end position="820"/>
    </location>
</feature>
<accession>A0ABP1FTA6</accession>
<feature type="region of interest" description="Disordered" evidence="2">
    <location>
        <begin position="649"/>
        <end position="680"/>
    </location>
</feature>
<feature type="region of interest" description="Disordered" evidence="2">
    <location>
        <begin position="1"/>
        <end position="135"/>
    </location>
</feature>
<evidence type="ECO:0000256" key="2">
    <source>
        <dbReference type="SAM" id="MobiDB-lite"/>
    </source>
</evidence>
<reference evidence="3 4" key="1">
    <citation type="submission" date="2024-06" db="EMBL/GenBank/DDBJ databases">
        <authorList>
            <person name="Kraege A."/>
            <person name="Thomma B."/>
        </authorList>
    </citation>
    <scope>NUCLEOTIDE SEQUENCE [LARGE SCALE GENOMIC DNA]</scope>
</reference>
<dbReference type="CDD" id="cd08161">
    <property type="entry name" value="SET"/>
    <property type="match status" value="1"/>
</dbReference>
<organism evidence="3 4">
    <name type="scientific">Coccomyxa viridis</name>
    <dbReference type="NCBI Taxonomy" id="1274662"/>
    <lineage>
        <taxon>Eukaryota</taxon>
        <taxon>Viridiplantae</taxon>
        <taxon>Chlorophyta</taxon>
        <taxon>core chlorophytes</taxon>
        <taxon>Trebouxiophyceae</taxon>
        <taxon>Trebouxiophyceae incertae sedis</taxon>
        <taxon>Coccomyxaceae</taxon>
        <taxon>Coccomyxa</taxon>
    </lineage>
</organism>
<feature type="compositionally biased region" description="Polar residues" evidence="2">
    <location>
        <begin position="663"/>
        <end position="673"/>
    </location>
</feature>
<evidence type="ECO:0000313" key="3">
    <source>
        <dbReference type="EMBL" id="CAL5223141.1"/>
    </source>
</evidence>